<dbReference type="SMART" id="SM00028">
    <property type="entry name" value="TPR"/>
    <property type="match status" value="2"/>
</dbReference>
<protein>
    <submittedName>
        <fullName evidence="1">Uncharacterized protein</fullName>
    </submittedName>
</protein>
<dbReference type="OrthoDB" id="8421013at2"/>
<gene>
    <name evidence="1" type="ORF">CCO03_16015</name>
</gene>
<name>A0A1Y0EQU7_9BURK</name>
<dbReference type="InterPro" id="IPR019734">
    <property type="entry name" value="TPR_rpt"/>
</dbReference>
<dbReference type="RefSeq" id="WP_087282657.1">
    <property type="nucleotide sequence ID" value="NZ_CP021455.1"/>
</dbReference>
<dbReference type="SUPFAM" id="SSF48452">
    <property type="entry name" value="TPR-like"/>
    <property type="match status" value="1"/>
</dbReference>
<reference evidence="1 2" key="1">
    <citation type="submission" date="2017-05" db="EMBL/GenBank/DDBJ databases">
        <authorList>
            <person name="Song R."/>
            <person name="Chenine A.L."/>
            <person name="Ruprecht R.M."/>
        </authorList>
    </citation>
    <scope>NUCLEOTIDE SEQUENCE [LARGE SCALE GENOMIC DNA]</scope>
    <source>
        <strain evidence="1 2">DSM 26136</strain>
    </source>
</reference>
<dbReference type="InterPro" id="IPR011990">
    <property type="entry name" value="TPR-like_helical_dom_sf"/>
</dbReference>
<dbReference type="EMBL" id="CP021455">
    <property type="protein sequence ID" value="ARU05973.1"/>
    <property type="molecule type" value="Genomic_DNA"/>
</dbReference>
<accession>A0A1Y0EQU7</accession>
<sequence>MNTMTQGLQAMLAAGKDNALLRVTLGKAALDADQPADAIPHLQRAVEQDPHYSVAWKLLGKAQLAQGQTDAARAAWTEGLRCAEAKGDAQVVKELGVFLRRLDKAGTP</sequence>
<dbReference type="Proteomes" id="UP000196138">
    <property type="component" value="Chromosome"/>
</dbReference>
<evidence type="ECO:0000313" key="2">
    <source>
        <dbReference type="Proteomes" id="UP000196138"/>
    </source>
</evidence>
<dbReference type="Gene3D" id="1.25.40.10">
    <property type="entry name" value="Tetratricopeptide repeat domain"/>
    <property type="match status" value="1"/>
</dbReference>
<keyword evidence="2" id="KW-1185">Reference proteome</keyword>
<dbReference type="KEGG" id="cser:CCO03_16015"/>
<dbReference type="AlphaFoldDB" id="A0A1Y0EQU7"/>
<evidence type="ECO:0000313" key="1">
    <source>
        <dbReference type="EMBL" id="ARU05973.1"/>
    </source>
</evidence>
<dbReference type="Pfam" id="PF14559">
    <property type="entry name" value="TPR_19"/>
    <property type="match status" value="1"/>
</dbReference>
<organism evidence="1 2">
    <name type="scientific">Comamonas serinivorans</name>
    <dbReference type="NCBI Taxonomy" id="1082851"/>
    <lineage>
        <taxon>Bacteria</taxon>
        <taxon>Pseudomonadati</taxon>
        <taxon>Pseudomonadota</taxon>
        <taxon>Betaproteobacteria</taxon>
        <taxon>Burkholderiales</taxon>
        <taxon>Comamonadaceae</taxon>
        <taxon>Comamonas</taxon>
    </lineage>
</organism>
<proteinExistence type="predicted"/>